<dbReference type="RefSeq" id="WP_208130648.1">
    <property type="nucleotide sequence ID" value="NZ_BAABGQ010000005.1"/>
</dbReference>
<sequence length="66" mass="7185">MGAWENRNFENDHAMDFVGDFTDNPSLAMIEGALSTVVELGAEEEYIEADEASVALAATTNSYSCY</sequence>
<gene>
    <name evidence="1" type="ORF">GCM10023172_16780</name>
</gene>
<organism evidence="1 2">
    <name type="scientific">Hymenobacter ginsengisoli</name>
    <dbReference type="NCBI Taxonomy" id="1051626"/>
    <lineage>
        <taxon>Bacteria</taxon>
        <taxon>Pseudomonadati</taxon>
        <taxon>Bacteroidota</taxon>
        <taxon>Cytophagia</taxon>
        <taxon>Cytophagales</taxon>
        <taxon>Hymenobacteraceae</taxon>
        <taxon>Hymenobacter</taxon>
    </lineage>
</organism>
<reference evidence="2" key="1">
    <citation type="journal article" date="2019" name="Int. J. Syst. Evol. Microbiol.">
        <title>The Global Catalogue of Microorganisms (GCM) 10K type strain sequencing project: providing services to taxonomists for standard genome sequencing and annotation.</title>
        <authorList>
            <consortium name="The Broad Institute Genomics Platform"/>
            <consortium name="The Broad Institute Genome Sequencing Center for Infectious Disease"/>
            <person name="Wu L."/>
            <person name="Ma J."/>
        </authorList>
    </citation>
    <scope>NUCLEOTIDE SEQUENCE [LARGE SCALE GENOMIC DNA]</scope>
    <source>
        <strain evidence="2">JCM 17841</strain>
    </source>
</reference>
<dbReference type="Pfam" id="PF14078">
    <property type="entry name" value="DUF4259"/>
    <property type="match status" value="1"/>
</dbReference>
<protein>
    <recommendedName>
        <fullName evidence="3">DUF4259 domain-containing protein</fullName>
    </recommendedName>
</protein>
<keyword evidence="2" id="KW-1185">Reference proteome</keyword>
<comment type="caution">
    <text evidence="1">The sequence shown here is derived from an EMBL/GenBank/DDBJ whole genome shotgun (WGS) entry which is preliminary data.</text>
</comment>
<dbReference type="EMBL" id="BAABGQ010000005">
    <property type="protein sequence ID" value="GAA4498931.1"/>
    <property type="molecule type" value="Genomic_DNA"/>
</dbReference>
<accession>A0ABP8Q7V3</accession>
<evidence type="ECO:0000313" key="2">
    <source>
        <dbReference type="Proteomes" id="UP001501243"/>
    </source>
</evidence>
<proteinExistence type="predicted"/>
<evidence type="ECO:0008006" key="3">
    <source>
        <dbReference type="Google" id="ProtNLM"/>
    </source>
</evidence>
<evidence type="ECO:0000313" key="1">
    <source>
        <dbReference type="EMBL" id="GAA4498931.1"/>
    </source>
</evidence>
<name>A0ABP8Q7V3_9BACT</name>
<dbReference type="InterPro" id="IPR025355">
    <property type="entry name" value="DUF4259"/>
</dbReference>
<dbReference type="Proteomes" id="UP001501243">
    <property type="component" value="Unassembled WGS sequence"/>
</dbReference>